<organism evidence="2 3">
    <name type="scientific">Caulobacter zeae</name>
    <dbReference type="NCBI Taxonomy" id="2055137"/>
    <lineage>
        <taxon>Bacteria</taxon>
        <taxon>Pseudomonadati</taxon>
        <taxon>Pseudomonadota</taxon>
        <taxon>Alphaproteobacteria</taxon>
        <taxon>Caulobacterales</taxon>
        <taxon>Caulobacteraceae</taxon>
        <taxon>Caulobacter</taxon>
    </lineage>
</organism>
<reference evidence="2 3" key="1">
    <citation type="submission" date="2017-12" db="EMBL/GenBank/DDBJ databases">
        <title>The genome sequence of Caulobacter sp. 410.</title>
        <authorList>
            <person name="Gao J."/>
            <person name="Mao X."/>
            <person name="Sun J."/>
        </authorList>
    </citation>
    <scope>NUCLEOTIDE SEQUENCE [LARGE SCALE GENOMIC DNA]</scope>
    <source>
        <strain evidence="2 3">410</strain>
    </source>
</reference>
<sequence>MIKTLIAGGLALALTCAAPALAQDDEIDPKAVDLAKLIACETYDVPTYNTVAFWLAGTEGADARKHFGLTEVKSPNFMLKQYRLARPIAVFGRTTSLIAFNSSGPMAVLDEADPHPLAKQLKIEPAIDVPAKFMGERMITEKTESADGLTTQTRITLNVSTVTTHPGKTLAGCSYKIEVM</sequence>
<gene>
    <name evidence="2" type="ORF">SGCZBJ_24935</name>
</gene>
<dbReference type="AlphaFoldDB" id="A0A2N5CYJ4"/>
<protein>
    <submittedName>
        <fullName evidence="2">Uncharacterized protein</fullName>
    </submittedName>
</protein>
<dbReference type="Proteomes" id="UP000234479">
    <property type="component" value="Unassembled WGS sequence"/>
</dbReference>
<keyword evidence="1" id="KW-0732">Signal</keyword>
<feature type="signal peptide" evidence="1">
    <location>
        <begin position="1"/>
        <end position="22"/>
    </location>
</feature>
<feature type="chain" id="PRO_5014976016" evidence="1">
    <location>
        <begin position="23"/>
        <end position="180"/>
    </location>
</feature>
<evidence type="ECO:0000256" key="1">
    <source>
        <dbReference type="SAM" id="SignalP"/>
    </source>
</evidence>
<dbReference type="RefSeq" id="WP_101720595.1">
    <property type="nucleotide sequence ID" value="NZ_PJRS01000049.1"/>
</dbReference>
<evidence type="ECO:0000313" key="3">
    <source>
        <dbReference type="Proteomes" id="UP000234479"/>
    </source>
</evidence>
<accession>A0A2N5CYJ4</accession>
<evidence type="ECO:0000313" key="2">
    <source>
        <dbReference type="EMBL" id="PLR18883.1"/>
    </source>
</evidence>
<dbReference type="OrthoDB" id="7186639at2"/>
<name>A0A2N5CYJ4_9CAUL</name>
<keyword evidence="3" id="KW-1185">Reference proteome</keyword>
<dbReference type="EMBL" id="PJRS01000049">
    <property type="protein sequence ID" value="PLR18883.1"/>
    <property type="molecule type" value="Genomic_DNA"/>
</dbReference>
<comment type="caution">
    <text evidence="2">The sequence shown here is derived from an EMBL/GenBank/DDBJ whole genome shotgun (WGS) entry which is preliminary data.</text>
</comment>
<proteinExistence type="predicted"/>